<proteinExistence type="predicted"/>
<dbReference type="SUPFAM" id="SSF47413">
    <property type="entry name" value="lambda repressor-like DNA-binding domains"/>
    <property type="match status" value="1"/>
</dbReference>
<dbReference type="InterPro" id="IPR001387">
    <property type="entry name" value="Cro/C1-type_HTH"/>
</dbReference>
<reference evidence="2" key="1">
    <citation type="journal article" date="2015" name="Genome Announc.">
        <title>Draft Genome Sequence of Tolypothrix boutellei Strain VB521301.</title>
        <authorList>
            <person name="Chandrababunaidu M.M."/>
            <person name="Singh D."/>
            <person name="Sen D."/>
            <person name="Bhan S."/>
            <person name="Das S."/>
            <person name="Gupta A."/>
            <person name="Adhikary S.P."/>
            <person name="Tripathy S."/>
        </authorList>
    </citation>
    <scope>NUCLEOTIDE SEQUENCE</scope>
    <source>
        <strain evidence="2">VB521301</strain>
    </source>
</reference>
<evidence type="ECO:0000259" key="1">
    <source>
        <dbReference type="PROSITE" id="PS50943"/>
    </source>
</evidence>
<comment type="caution">
    <text evidence="2">The sequence shown here is derived from an EMBL/GenBank/DDBJ whole genome shotgun (WGS) entry which is preliminary data.</text>
</comment>
<dbReference type="CDD" id="cd00093">
    <property type="entry name" value="HTH_XRE"/>
    <property type="match status" value="1"/>
</dbReference>
<organism evidence="2">
    <name type="scientific">Tolypothrix bouteillei VB521301</name>
    <dbReference type="NCBI Taxonomy" id="1479485"/>
    <lineage>
        <taxon>Bacteria</taxon>
        <taxon>Bacillati</taxon>
        <taxon>Cyanobacteriota</taxon>
        <taxon>Cyanophyceae</taxon>
        <taxon>Nostocales</taxon>
        <taxon>Tolypothrichaceae</taxon>
        <taxon>Tolypothrix</taxon>
    </lineage>
</organism>
<dbReference type="SMART" id="SM00530">
    <property type="entry name" value="HTH_XRE"/>
    <property type="match status" value="1"/>
</dbReference>
<dbReference type="OrthoDB" id="3544317at2"/>
<dbReference type="STRING" id="1479485.DA73_0201595"/>
<gene>
    <name evidence="2" type="ORF">DA73_0201595</name>
</gene>
<keyword evidence="2" id="KW-0238">DNA-binding</keyword>
<sequence length="89" mass="10044">MNRNEQPPLTLKALRERLDLTQEELSRRLNLSFRTIGDWETGKKIPRLDNAVALARELGISLKTLARAFQLDVGGIPDNGQSEQDEDVT</sequence>
<accession>A0A0C1NMH5</accession>
<name>A0A0C1NMH5_9CYAN</name>
<feature type="domain" description="HTH cro/C1-type" evidence="1">
    <location>
        <begin position="11"/>
        <end position="65"/>
    </location>
</feature>
<dbReference type="AlphaFoldDB" id="A0A0C1NMH5"/>
<dbReference type="Pfam" id="PF01381">
    <property type="entry name" value="HTH_3"/>
    <property type="match status" value="1"/>
</dbReference>
<protein>
    <submittedName>
        <fullName evidence="2">DNA-binding protein</fullName>
    </submittedName>
</protein>
<dbReference type="EMBL" id="JHEG02000001">
    <property type="protein sequence ID" value="KIE14041.1"/>
    <property type="molecule type" value="Genomic_DNA"/>
</dbReference>
<dbReference type="Gene3D" id="1.10.260.40">
    <property type="entry name" value="lambda repressor-like DNA-binding domains"/>
    <property type="match status" value="1"/>
</dbReference>
<evidence type="ECO:0000313" key="2">
    <source>
        <dbReference type="EMBL" id="KIE14041.1"/>
    </source>
</evidence>
<dbReference type="PROSITE" id="PS50943">
    <property type="entry name" value="HTH_CROC1"/>
    <property type="match status" value="1"/>
</dbReference>
<dbReference type="GO" id="GO:0003677">
    <property type="term" value="F:DNA binding"/>
    <property type="evidence" value="ECO:0007669"/>
    <property type="project" value="UniProtKB-KW"/>
</dbReference>
<dbReference type="InterPro" id="IPR010982">
    <property type="entry name" value="Lambda_DNA-bd_dom_sf"/>
</dbReference>